<sequence length="379" mass="41554">MMKVSQAILFELNNVGVINMYSEEEPYERGAKPYPSLPAAGIYLTICYSATIGAMPSPFQDPNGIFMDLFKSYMPDGPKPSALSFAKVFLAPLILGLVVVAFWINIIFFGLGDRSFKRDVVEGATNPRSVKEAIEEKKEEMGSWTTYTKLATVLIIVSIFVIVTRRPMIFDGWYDVLKRKPCGVSVASIAMTIVFFAVPANYLFCRYYMCTEPSKVGAAPSCLGWKTVNANTPWGSIFFLAAALASVYSGIHSKFYTLLIDTFVRNGIDKAACFWYGSLVGMILTILSPATALAKYVIPGMFLAGYKLESGPGALAVPFAAALHNQFMLPCSTPANTIIAGWGNLRPYQFLLGGIVPTICYNDSSYNGNNFTLWPVKPT</sequence>
<keyword evidence="6" id="KW-1185">Reference proteome</keyword>
<organism evidence="6 7">
    <name type="scientific">Drosophila lebanonensis</name>
    <name type="common">Fruit fly</name>
    <name type="synonym">Scaptodrosophila lebanonensis</name>
    <dbReference type="NCBI Taxonomy" id="7225"/>
    <lineage>
        <taxon>Eukaryota</taxon>
        <taxon>Metazoa</taxon>
        <taxon>Ecdysozoa</taxon>
        <taxon>Arthropoda</taxon>
        <taxon>Hexapoda</taxon>
        <taxon>Insecta</taxon>
        <taxon>Pterygota</taxon>
        <taxon>Neoptera</taxon>
        <taxon>Endopterygota</taxon>
        <taxon>Diptera</taxon>
        <taxon>Brachycera</taxon>
        <taxon>Muscomorpha</taxon>
        <taxon>Ephydroidea</taxon>
        <taxon>Drosophilidae</taxon>
        <taxon>Scaptodrosophila</taxon>
    </lineage>
</organism>
<dbReference type="GeneID" id="115630111"/>
<comment type="subcellular location">
    <subcellularLocation>
        <location evidence="1">Membrane</location>
        <topology evidence="1">Multi-pass membrane protein</topology>
    </subcellularLocation>
</comment>
<reference evidence="7" key="1">
    <citation type="submission" date="2025-08" db="UniProtKB">
        <authorList>
            <consortium name="RefSeq"/>
        </authorList>
    </citation>
    <scope>IDENTIFICATION</scope>
    <source>
        <strain evidence="7">11010-0011.00</strain>
        <tissue evidence="7">Whole body</tissue>
    </source>
</reference>
<gene>
    <name evidence="7" type="primary">LOC115630111</name>
</gene>
<accession>A0A6J2U2G5</accession>
<feature type="transmembrane region" description="Helical" evidence="5">
    <location>
        <begin position="272"/>
        <end position="298"/>
    </location>
</feature>
<evidence type="ECO:0000256" key="2">
    <source>
        <dbReference type="ARBA" id="ARBA00022692"/>
    </source>
</evidence>
<keyword evidence="4 5" id="KW-0472">Membrane</keyword>
<proteinExistence type="predicted"/>
<evidence type="ECO:0000256" key="5">
    <source>
        <dbReference type="SAM" id="Phobius"/>
    </source>
</evidence>
<feature type="transmembrane region" description="Helical" evidence="5">
    <location>
        <begin position="233"/>
        <end position="251"/>
    </location>
</feature>
<evidence type="ECO:0000313" key="6">
    <source>
        <dbReference type="Proteomes" id="UP000504634"/>
    </source>
</evidence>
<keyword evidence="3 5" id="KW-1133">Transmembrane helix</keyword>
<dbReference type="OrthoDB" id="7860769at2759"/>
<dbReference type="GO" id="GO:0015137">
    <property type="term" value="F:citrate transmembrane transporter activity"/>
    <property type="evidence" value="ECO:0007669"/>
    <property type="project" value="TreeGrafter"/>
</dbReference>
<evidence type="ECO:0000256" key="4">
    <source>
        <dbReference type="ARBA" id="ARBA00023136"/>
    </source>
</evidence>
<dbReference type="AlphaFoldDB" id="A0A6J2U2G5"/>
<protein>
    <submittedName>
        <fullName evidence="7">Protein I'm not dead yet</fullName>
    </submittedName>
</protein>
<feature type="transmembrane region" description="Helical" evidence="5">
    <location>
        <begin position="184"/>
        <end position="204"/>
    </location>
</feature>
<feature type="transmembrane region" description="Helical" evidence="5">
    <location>
        <begin position="88"/>
        <end position="111"/>
    </location>
</feature>
<feature type="transmembrane region" description="Helical" evidence="5">
    <location>
        <begin position="144"/>
        <end position="163"/>
    </location>
</feature>
<keyword evidence="2 5" id="KW-0812">Transmembrane</keyword>
<evidence type="ECO:0000256" key="3">
    <source>
        <dbReference type="ARBA" id="ARBA00022989"/>
    </source>
</evidence>
<evidence type="ECO:0000313" key="7">
    <source>
        <dbReference type="RefSeq" id="XP_030382584.1"/>
    </source>
</evidence>
<dbReference type="PANTHER" id="PTHR10283">
    <property type="entry name" value="SOLUTE CARRIER FAMILY 13 MEMBER"/>
    <property type="match status" value="1"/>
</dbReference>
<dbReference type="Proteomes" id="UP000504634">
    <property type="component" value="Unplaced"/>
</dbReference>
<evidence type="ECO:0000256" key="1">
    <source>
        <dbReference type="ARBA" id="ARBA00004141"/>
    </source>
</evidence>
<dbReference type="GO" id="GO:0005886">
    <property type="term" value="C:plasma membrane"/>
    <property type="evidence" value="ECO:0007669"/>
    <property type="project" value="TreeGrafter"/>
</dbReference>
<dbReference type="PANTHER" id="PTHR10283:SF82">
    <property type="entry name" value="SOLUTE CARRIER FAMILY 13 MEMBER 2"/>
    <property type="match status" value="1"/>
</dbReference>
<dbReference type="RefSeq" id="XP_030382584.1">
    <property type="nucleotide sequence ID" value="XM_030526724.1"/>
</dbReference>
<dbReference type="GO" id="GO:0015141">
    <property type="term" value="F:succinate transmembrane transporter activity"/>
    <property type="evidence" value="ECO:0007669"/>
    <property type="project" value="TreeGrafter"/>
</dbReference>
<name>A0A6J2U2G5_DROLE</name>